<dbReference type="AlphaFoldDB" id="A0ABD1MX40"/>
<protein>
    <submittedName>
        <fullName evidence="1">Uncharacterized protein</fullName>
    </submittedName>
</protein>
<accession>A0ABD1MX40</accession>
<proteinExistence type="predicted"/>
<sequence length="66" mass="7436">MAKTLHLCQSVQGQRQAPKLFFNFGISKVGSKVRTWFQCLHKTFIFLSYISNGTGITSKGGIEREI</sequence>
<comment type="caution">
    <text evidence="1">The sequence shown here is derived from an EMBL/GenBank/DDBJ whole genome shotgun (WGS) entry which is preliminary data.</text>
</comment>
<evidence type="ECO:0000313" key="2">
    <source>
        <dbReference type="Proteomes" id="UP001603857"/>
    </source>
</evidence>
<dbReference type="Proteomes" id="UP001603857">
    <property type="component" value="Unassembled WGS sequence"/>
</dbReference>
<evidence type="ECO:0000313" key="1">
    <source>
        <dbReference type="EMBL" id="KAL2340082.1"/>
    </source>
</evidence>
<dbReference type="EMBL" id="JBGMDY010000003">
    <property type="protein sequence ID" value="KAL2340082.1"/>
    <property type="molecule type" value="Genomic_DNA"/>
</dbReference>
<reference evidence="1 2" key="1">
    <citation type="submission" date="2024-08" db="EMBL/GenBank/DDBJ databases">
        <title>Insights into the chromosomal genome structure of Flemingia macrophylla.</title>
        <authorList>
            <person name="Ding Y."/>
            <person name="Zhao Y."/>
            <person name="Bi W."/>
            <person name="Wu M."/>
            <person name="Zhao G."/>
            <person name="Gong Y."/>
            <person name="Li W."/>
            <person name="Zhang P."/>
        </authorList>
    </citation>
    <scope>NUCLEOTIDE SEQUENCE [LARGE SCALE GENOMIC DNA]</scope>
    <source>
        <strain evidence="1">DYQJB</strain>
        <tissue evidence="1">Leaf</tissue>
    </source>
</reference>
<name>A0ABD1MX40_9FABA</name>
<gene>
    <name evidence="1" type="ORF">Fmac_008022</name>
</gene>
<organism evidence="1 2">
    <name type="scientific">Flemingia macrophylla</name>
    <dbReference type="NCBI Taxonomy" id="520843"/>
    <lineage>
        <taxon>Eukaryota</taxon>
        <taxon>Viridiplantae</taxon>
        <taxon>Streptophyta</taxon>
        <taxon>Embryophyta</taxon>
        <taxon>Tracheophyta</taxon>
        <taxon>Spermatophyta</taxon>
        <taxon>Magnoliopsida</taxon>
        <taxon>eudicotyledons</taxon>
        <taxon>Gunneridae</taxon>
        <taxon>Pentapetalae</taxon>
        <taxon>rosids</taxon>
        <taxon>fabids</taxon>
        <taxon>Fabales</taxon>
        <taxon>Fabaceae</taxon>
        <taxon>Papilionoideae</taxon>
        <taxon>50 kb inversion clade</taxon>
        <taxon>NPAAA clade</taxon>
        <taxon>indigoferoid/millettioid clade</taxon>
        <taxon>Phaseoleae</taxon>
        <taxon>Flemingia</taxon>
    </lineage>
</organism>
<keyword evidence="2" id="KW-1185">Reference proteome</keyword>